<feature type="domain" description="G" evidence="1">
    <location>
        <begin position="40"/>
        <end position="93"/>
    </location>
</feature>
<organism evidence="2 3">
    <name type="scientific">Endozoicomonas gorgoniicola</name>
    <dbReference type="NCBI Taxonomy" id="1234144"/>
    <lineage>
        <taxon>Bacteria</taxon>
        <taxon>Pseudomonadati</taxon>
        <taxon>Pseudomonadota</taxon>
        <taxon>Gammaproteobacteria</taxon>
        <taxon>Oceanospirillales</taxon>
        <taxon>Endozoicomonadaceae</taxon>
        <taxon>Endozoicomonas</taxon>
    </lineage>
</organism>
<evidence type="ECO:0000313" key="2">
    <source>
        <dbReference type="EMBL" id="MCW7552297.1"/>
    </source>
</evidence>
<dbReference type="Gene3D" id="3.40.50.300">
    <property type="entry name" value="P-loop containing nucleotide triphosphate hydrolases"/>
    <property type="match status" value="1"/>
</dbReference>
<gene>
    <name evidence="2" type="ORF">NX722_06465</name>
</gene>
<dbReference type="RefSeq" id="WP_262567268.1">
    <property type="nucleotide sequence ID" value="NZ_JAPFCC010000001.1"/>
</dbReference>
<comment type="caution">
    <text evidence="2">The sequence shown here is derived from an EMBL/GenBank/DDBJ whole genome shotgun (WGS) entry which is preliminary data.</text>
</comment>
<protein>
    <submittedName>
        <fullName evidence="2">ATPase, T2SS/T4P/T4SS family</fullName>
    </submittedName>
</protein>
<dbReference type="Proteomes" id="UP001209854">
    <property type="component" value="Unassembled WGS sequence"/>
</dbReference>
<evidence type="ECO:0000313" key="3">
    <source>
        <dbReference type="Proteomes" id="UP001209854"/>
    </source>
</evidence>
<proteinExistence type="predicted"/>
<reference evidence="2 3" key="1">
    <citation type="submission" date="2022-10" db="EMBL/GenBank/DDBJ databases">
        <title>High-quality genome sequences of two octocoral-associated bacteria, Endozoicomonas euniceicola EF212 and Endozoicomonas gorgoniicola PS125.</title>
        <authorList>
            <person name="Chiou Y.-J."/>
            <person name="Chen Y.-H."/>
        </authorList>
    </citation>
    <scope>NUCLEOTIDE SEQUENCE [LARGE SCALE GENOMIC DNA]</scope>
    <source>
        <strain evidence="2 3">PS125</strain>
    </source>
</reference>
<evidence type="ECO:0000259" key="1">
    <source>
        <dbReference type="Pfam" id="PF01926"/>
    </source>
</evidence>
<name>A0ABT3MSG9_9GAMM</name>
<sequence>MTHFTDNFAALIQNDNSIRDQDKLQVMRNLAKLKETKVNILITGATGSGKSSTINALFNTDKARVGQSADPETMDITRYEMNNIVIFDTPGLGDGKEAG</sequence>
<dbReference type="InterPro" id="IPR006073">
    <property type="entry name" value="GTP-bd"/>
</dbReference>
<dbReference type="EMBL" id="JAPFCC010000001">
    <property type="protein sequence ID" value="MCW7552297.1"/>
    <property type="molecule type" value="Genomic_DNA"/>
</dbReference>
<dbReference type="InterPro" id="IPR027417">
    <property type="entry name" value="P-loop_NTPase"/>
</dbReference>
<keyword evidence="3" id="KW-1185">Reference proteome</keyword>
<dbReference type="SUPFAM" id="SSF52540">
    <property type="entry name" value="P-loop containing nucleoside triphosphate hydrolases"/>
    <property type="match status" value="1"/>
</dbReference>
<accession>A0ABT3MSG9</accession>
<dbReference type="Pfam" id="PF01926">
    <property type="entry name" value="MMR_HSR1"/>
    <property type="match status" value="1"/>
</dbReference>